<organism evidence="1">
    <name type="scientific">uncultured Caudovirales phage</name>
    <dbReference type="NCBI Taxonomy" id="2100421"/>
    <lineage>
        <taxon>Viruses</taxon>
        <taxon>Duplodnaviria</taxon>
        <taxon>Heunggongvirae</taxon>
        <taxon>Uroviricota</taxon>
        <taxon>Caudoviricetes</taxon>
        <taxon>Peduoviridae</taxon>
        <taxon>Maltschvirus</taxon>
        <taxon>Maltschvirus maltsch</taxon>
    </lineage>
</organism>
<dbReference type="InterPro" id="IPR001451">
    <property type="entry name" value="Hexapep"/>
</dbReference>
<dbReference type="SUPFAM" id="SSF51161">
    <property type="entry name" value="Trimeric LpxA-like enzymes"/>
    <property type="match status" value="1"/>
</dbReference>
<keyword evidence="1" id="KW-0808">Transferase</keyword>
<dbReference type="EMBL" id="LR796575">
    <property type="protein sequence ID" value="CAB4152275.1"/>
    <property type="molecule type" value="Genomic_DNA"/>
</dbReference>
<dbReference type="InterPro" id="IPR050179">
    <property type="entry name" value="Trans_hexapeptide_repeat"/>
</dbReference>
<sequence length="159" mass="16863">MTYIHPTAIIGENVQIGENVYIGAYCIIGTAPEWKGKEWKDKGVIIYNGARLTGLVTVDAGAEKPTIIGRDCYLMKHSHVGHDATLEDGVTLSCGAKVGGHSVIGKGTNVGLNAVIHQKLTVPPGCMIGASAFIGKKTEMKPNSKYVGVPAKYIGENIR</sequence>
<evidence type="ECO:0000313" key="1">
    <source>
        <dbReference type="EMBL" id="CAB4152275.1"/>
    </source>
</evidence>
<name>A0A6J5MYJ0_9CAUD</name>
<dbReference type="InterPro" id="IPR011004">
    <property type="entry name" value="Trimer_LpxA-like_sf"/>
</dbReference>
<protein>
    <submittedName>
        <fullName evidence="1">WbbJ Acetyltransferase (Isoleucine patch superfamily)</fullName>
    </submittedName>
</protein>
<dbReference type="Pfam" id="PF00132">
    <property type="entry name" value="Hexapep"/>
    <property type="match status" value="2"/>
</dbReference>
<dbReference type="Gene3D" id="2.160.10.10">
    <property type="entry name" value="Hexapeptide repeat proteins"/>
    <property type="match status" value="1"/>
</dbReference>
<dbReference type="PANTHER" id="PTHR43300">
    <property type="entry name" value="ACETYLTRANSFERASE"/>
    <property type="match status" value="1"/>
</dbReference>
<gene>
    <name evidence="1" type="ORF">UFOVP617_7</name>
</gene>
<accession>A0A6J5MYJ0</accession>
<reference evidence="1" key="1">
    <citation type="submission" date="2020-04" db="EMBL/GenBank/DDBJ databases">
        <authorList>
            <person name="Chiriac C."/>
            <person name="Salcher M."/>
            <person name="Ghai R."/>
            <person name="Kavagutti S V."/>
        </authorList>
    </citation>
    <scope>NUCLEOTIDE SEQUENCE</scope>
</reference>
<proteinExistence type="predicted"/>
<dbReference type="GO" id="GO:0016740">
    <property type="term" value="F:transferase activity"/>
    <property type="evidence" value="ECO:0007669"/>
    <property type="project" value="UniProtKB-KW"/>
</dbReference>